<protein>
    <submittedName>
        <fullName evidence="1">Uncharacterized protein</fullName>
    </submittedName>
</protein>
<name>A0AAE3ZUE6_9ACTN</name>
<sequence length="675" mass="70703">MNLPLTANHLSAICIDHVLPTLTGAHVHTEPISARNGDPRVRALATLPGRDGHVYLSFGTEIDGAMTAAGAPGAARGRAVLFQFLHQTPAEVVDRAVLRPLDPTGLTLSDVAARADASGLPVEIRRSDLADPRPGEPPVAPTRLLGFTAEMELTTVADADVLWVAPLRHWAPGAYTGAGPEVLAAALTTPYPIASMVFDGPNGVRLGMPAALAEFVHGTALAAVGRQLGTEDLPPVPGQWLGGYGDLLAAMAKPDSRALVRVDSASGISSVFMAVHDQHGLAFLDPATGSAASFPPVPAGIELHPVDATGDLTTWLAEPAAAPVPTPPVRAVNRSSRVHLVPLGDTGRAMDVIGSPSDRNARFLDEAAAAAAQVDAPVIAFANDRPGAPPSRRDLFDLEFALIQQQRNVLAGGATPIVVVRGDAPAAFSALLEKYDFAVVRQGRPGGLGINLDNSWIGRNADGTQATAPSRTLTGDLLRSVGARPAQAKTLPVDDAVLDFVSTPLEDVAAVKGLLTSSLRGLAPQIRSLGAQPDMFAAWEAILRIDGRRDEALSGAAFDYLGATAEAERKQKALSFVPSLIEKDPAARGEGFTDLIDLTKGPLDDGASRAVLAAIQLGLEGGSLDAMKQAIYQHSVYLPETGRTDWIRELRGLMQRMPEHGALFEQVAVYVETCP</sequence>
<accession>A0AAE3ZUE6</accession>
<proteinExistence type="predicted"/>
<dbReference type="AlphaFoldDB" id="A0AAE3ZUE6"/>
<dbReference type="Proteomes" id="UP001183629">
    <property type="component" value="Unassembled WGS sequence"/>
</dbReference>
<comment type="caution">
    <text evidence="1">The sequence shown here is derived from an EMBL/GenBank/DDBJ whole genome shotgun (WGS) entry which is preliminary data.</text>
</comment>
<reference evidence="1 2" key="1">
    <citation type="submission" date="2023-07" db="EMBL/GenBank/DDBJ databases">
        <title>Sequencing the genomes of 1000 actinobacteria strains.</title>
        <authorList>
            <person name="Klenk H.-P."/>
        </authorList>
    </citation>
    <scope>NUCLEOTIDE SEQUENCE [LARGE SCALE GENOMIC DNA]</scope>
    <source>
        <strain evidence="1 2">DSM 44711</strain>
    </source>
</reference>
<keyword evidence="2" id="KW-1185">Reference proteome</keyword>
<evidence type="ECO:0000313" key="2">
    <source>
        <dbReference type="Proteomes" id="UP001183629"/>
    </source>
</evidence>
<evidence type="ECO:0000313" key="1">
    <source>
        <dbReference type="EMBL" id="MDR7325846.1"/>
    </source>
</evidence>
<dbReference type="RefSeq" id="WP_310420884.1">
    <property type="nucleotide sequence ID" value="NZ_JAVDYC010000001.1"/>
</dbReference>
<dbReference type="EMBL" id="JAVDYC010000001">
    <property type="protein sequence ID" value="MDR7325846.1"/>
    <property type="molecule type" value="Genomic_DNA"/>
</dbReference>
<organism evidence="1 2">
    <name type="scientific">Catenuloplanes niger</name>
    <dbReference type="NCBI Taxonomy" id="587534"/>
    <lineage>
        <taxon>Bacteria</taxon>
        <taxon>Bacillati</taxon>
        <taxon>Actinomycetota</taxon>
        <taxon>Actinomycetes</taxon>
        <taxon>Micromonosporales</taxon>
        <taxon>Micromonosporaceae</taxon>
        <taxon>Catenuloplanes</taxon>
    </lineage>
</organism>
<gene>
    <name evidence="1" type="ORF">J2S44_006096</name>
</gene>